<dbReference type="SMART" id="SM00387">
    <property type="entry name" value="HATPase_c"/>
    <property type="match status" value="1"/>
</dbReference>
<dbReference type="GeneID" id="25394766"/>
<evidence type="ECO:0000256" key="1">
    <source>
        <dbReference type="SAM" id="Coils"/>
    </source>
</evidence>
<dbReference type="STRING" id="868131.MSWAN_0338"/>
<dbReference type="InterPro" id="IPR013656">
    <property type="entry name" value="PAS_4"/>
</dbReference>
<dbReference type="Proteomes" id="UP000009231">
    <property type="component" value="Chromosome"/>
</dbReference>
<dbReference type="PANTHER" id="PTHR43065:SF23">
    <property type="entry name" value="SENSOR HISTIDINE KINASE PDTAS"/>
    <property type="match status" value="1"/>
</dbReference>
<dbReference type="Gene3D" id="3.30.450.20">
    <property type="entry name" value="PAS domain"/>
    <property type="match status" value="1"/>
</dbReference>
<keyword evidence="2" id="KW-0472">Membrane</keyword>
<proteinExistence type="predicted"/>
<dbReference type="GO" id="GO:0016301">
    <property type="term" value="F:kinase activity"/>
    <property type="evidence" value="ECO:0007669"/>
    <property type="project" value="UniProtKB-KW"/>
</dbReference>
<dbReference type="AlphaFoldDB" id="F6D319"/>
<feature type="coiled-coil region" evidence="1">
    <location>
        <begin position="482"/>
        <end position="516"/>
    </location>
</feature>
<feature type="transmembrane region" description="Helical" evidence="2">
    <location>
        <begin position="276"/>
        <end position="294"/>
    </location>
</feature>
<dbReference type="OrthoDB" id="8127at2157"/>
<feature type="transmembrane region" description="Helical" evidence="2">
    <location>
        <begin position="108"/>
        <end position="127"/>
    </location>
</feature>
<dbReference type="InterPro" id="IPR000014">
    <property type="entry name" value="PAS"/>
</dbReference>
<feature type="domain" description="Histidine kinase" evidence="3">
    <location>
        <begin position="670"/>
        <end position="862"/>
    </location>
</feature>
<feature type="transmembrane region" description="Helical" evidence="2">
    <location>
        <begin position="139"/>
        <end position="160"/>
    </location>
</feature>
<dbReference type="SUPFAM" id="SSF55785">
    <property type="entry name" value="PYP-like sensor domain (PAS domain)"/>
    <property type="match status" value="1"/>
</dbReference>
<evidence type="ECO:0000259" key="5">
    <source>
        <dbReference type="PROSITE" id="PS50113"/>
    </source>
</evidence>
<keyword evidence="2" id="KW-0812">Transmembrane</keyword>
<accession>F6D319</accession>
<protein>
    <submittedName>
        <fullName evidence="6">Signal transduction histidine kinase</fullName>
    </submittedName>
</protein>
<evidence type="ECO:0000259" key="3">
    <source>
        <dbReference type="PROSITE" id="PS50109"/>
    </source>
</evidence>
<dbReference type="PROSITE" id="PS50113">
    <property type="entry name" value="PAC"/>
    <property type="match status" value="1"/>
</dbReference>
<feature type="transmembrane region" description="Helical" evidence="2">
    <location>
        <begin position="74"/>
        <end position="96"/>
    </location>
</feature>
<dbReference type="InterPro" id="IPR035965">
    <property type="entry name" value="PAS-like_dom_sf"/>
</dbReference>
<feature type="domain" description="PAC" evidence="5">
    <location>
        <begin position="431"/>
        <end position="483"/>
    </location>
</feature>
<dbReference type="SMART" id="SM00065">
    <property type="entry name" value="GAF"/>
    <property type="match status" value="1"/>
</dbReference>
<feature type="transmembrane region" description="Helical" evidence="2">
    <location>
        <begin position="306"/>
        <end position="325"/>
    </location>
</feature>
<keyword evidence="6" id="KW-0808">Transferase</keyword>
<organism evidence="6 7">
    <name type="scientific">Methanobacterium paludis (strain DSM 25820 / JCM 18151 / SWAN1)</name>
    <dbReference type="NCBI Taxonomy" id="868131"/>
    <lineage>
        <taxon>Archaea</taxon>
        <taxon>Methanobacteriati</taxon>
        <taxon>Methanobacteriota</taxon>
        <taxon>Methanomada group</taxon>
        <taxon>Methanobacteria</taxon>
        <taxon>Methanobacteriales</taxon>
        <taxon>Methanobacteriaceae</taxon>
        <taxon>Methanobacterium</taxon>
    </lineage>
</organism>
<dbReference type="PROSITE" id="PS50112">
    <property type="entry name" value="PAS"/>
    <property type="match status" value="1"/>
</dbReference>
<dbReference type="SUPFAM" id="SSF55781">
    <property type="entry name" value="GAF domain-like"/>
    <property type="match status" value="1"/>
</dbReference>
<dbReference type="eggNOG" id="arCOG02335">
    <property type="taxonomic scope" value="Archaea"/>
</dbReference>
<dbReference type="InterPro" id="IPR011495">
    <property type="entry name" value="Sig_transdc_His_kin_sub2_dim/P"/>
</dbReference>
<keyword evidence="6" id="KW-0418">Kinase</keyword>
<dbReference type="Pfam" id="PF08448">
    <property type="entry name" value="PAS_4"/>
    <property type="match status" value="1"/>
</dbReference>
<dbReference type="RefSeq" id="WP_013824884.1">
    <property type="nucleotide sequence ID" value="NC_015574.1"/>
</dbReference>
<dbReference type="Gene3D" id="3.30.450.40">
    <property type="match status" value="1"/>
</dbReference>
<evidence type="ECO:0000259" key="4">
    <source>
        <dbReference type="PROSITE" id="PS50112"/>
    </source>
</evidence>
<keyword evidence="1" id="KW-0175">Coiled coil</keyword>
<feature type="transmembrane region" description="Helical" evidence="2">
    <location>
        <begin position="172"/>
        <end position="194"/>
    </location>
</feature>
<keyword evidence="7" id="KW-1185">Reference proteome</keyword>
<dbReference type="InterPro" id="IPR005467">
    <property type="entry name" value="His_kinase_dom"/>
</dbReference>
<feature type="transmembrane region" description="Helical" evidence="2">
    <location>
        <begin position="45"/>
        <end position="62"/>
    </location>
</feature>
<dbReference type="PANTHER" id="PTHR43065">
    <property type="entry name" value="SENSOR HISTIDINE KINASE"/>
    <property type="match status" value="1"/>
</dbReference>
<feature type="transmembrane region" description="Helical" evidence="2">
    <location>
        <begin position="206"/>
        <end position="226"/>
    </location>
</feature>
<dbReference type="Pfam" id="PF07568">
    <property type="entry name" value="HisKA_2"/>
    <property type="match status" value="1"/>
</dbReference>
<dbReference type="SUPFAM" id="SSF55874">
    <property type="entry name" value="ATPase domain of HSP90 chaperone/DNA topoisomerase II/histidine kinase"/>
    <property type="match status" value="1"/>
</dbReference>
<dbReference type="PROSITE" id="PS50109">
    <property type="entry name" value="HIS_KIN"/>
    <property type="match status" value="1"/>
</dbReference>
<keyword evidence="2" id="KW-1133">Transmembrane helix</keyword>
<dbReference type="InterPro" id="IPR003018">
    <property type="entry name" value="GAF"/>
</dbReference>
<dbReference type="NCBIfam" id="TIGR00229">
    <property type="entry name" value="sensory_box"/>
    <property type="match status" value="1"/>
</dbReference>
<dbReference type="SMART" id="SM00091">
    <property type="entry name" value="PAS"/>
    <property type="match status" value="1"/>
</dbReference>
<dbReference type="InterPro" id="IPR036890">
    <property type="entry name" value="HATPase_C_sf"/>
</dbReference>
<dbReference type="InterPro" id="IPR029016">
    <property type="entry name" value="GAF-like_dom_sf"/>
</dbReference>
<dbReference type="InterPro" id="IPR003594">
    <property type="entry name" value="HATPase_dom"/>
</dbReference>
<sequence length="867" mass="98446">MQTPKKELQTTVTIAVVGMVAILGYLTIVTVFKGNIELRTHMSDVVIPFFNMLAVLGLLYAAKNSKRWGKRICLPWVLLLIGQSLYFMGDINWAVLNIFFNNQPFTSSVSILYLLSYLFFALGIIYFPGAESKQKKFKTILDIVIVSISSALFLGVFLSLPSILQSTENPLWLFLSVLYIILGFILFYISYDLVFNKIKDLSDMILILLILSLTLDVITNFTFYYFLLNNTYISGSFIDAGWLVANLLVGLAGLIEGNKMKHSFPETARSKDPKKFGWTSYVPLILVCASYIIINTRTNLSSTDLAFANVGMGMIIFLVVIRQILSINENKQLYLDAQDEIKKRVETEKSLIAERERAEMYFNMAGAILIVLDLDGIVTHINSTGCEILGYTENEIKGKNWFENFLSMQSKEHSENTFKTLIDGGHGTHFENLETRILSKNRGELIVSWHKTVLRDVKGNAIGTLSSGEDVTERVLQESKARETAENTIKRQEVLLELAKNDMQDLDGSLKKLIESDSKVLNVNDVSVWFFNQNKTEMECFDNYNLNKNSHENGKKFKVENISNYLDLLKQSLSLAVVDAVNDSRIEELQVSLKPTGTTSLLDVPIWINGDVVGILCHRNIEKRNWSFEDQDFAASIANMISTHLESSERKQAEEKIKESLKEKELLLREIHHRVKNNMQIISSLLSLQSSYLEDEEAVKTLEESRSRVKSMALIHEKLYKSDSLAKIDFTEYVRSLCSNLMFTYVEDPEKIIIKTEGDSINLNVDTSIPCGLIINELVTNSIKHAFPHRNGEINLRLDACHDDFSITVKDNGIGFPKDLDFENTKTLGLQLVTNLVNQIDGDIELCRDNGTQFEIRFQEVKYNDRI</sequence>
<dbReference type="eggNOG" id="arCOG02352">
    <property type="taxonomic scope" value="Archaea"/>
</dbReference>
<dbReference type="Pfam" id="PF01590">
    <property type="entry name" value="GAF"/>
    <property type="match status" value="1"/>
</dbReference>
<dbReference type="CDD" id="cd00130">
    <property type="entry name" value="PAS"/>
    <property type="match status" value="1"/>
</dbReference>
<dbReference type="KEGG" id="mew:MSWAN_0338"/>
<dbReference type="InterPro" id="IPR000700">
    <property type="entry name" value="PAS-assoc_C"/>
</dbReference>
<evidence type="ECO:0000256" key="2">
    <source>
        <dbReference type="SAM" id="Phobius"/>
    </source>
</evidence>
<evidence type="ECO:0000313" key="7">
    <source>
        <dbReference type="Proteomes" id="UP000009231"/>
    </source>
</evidence>
<name>F6D319_METPW</name>
<feature type="transmembrane region" description="Helical" evidence="2">
    <location>
        <begin position="232"/>
        <end position="255"/>
    </location>
</feature>
<feature type="domain" description="PAS" evidence="4">
    <location>
        <begin position="354"/>
        <end position="425"/>
    </location>
</feature>
<dbReference type="Gene3D" id="3.30.565.10">
    <property type="entry name" value="Histidine kinase-like ATPase, C-terminal domain"/>
    <property type="match status" value="1"/>
</dbReference>
<dbReference type="Pfam" id="PF02518">
    <property type="entry name" value="HATPase_c"/>
    <property type="match status" value="1"/>
</dbReference>
<gene>
    <name evidence="6" type="ordered locus">MSWAN_0338</name>
</gene>
<feature type="transmembrane region" description="Helical" evidence="2">
    <location>
        <begin position="12"/>
        <end position="33"/>
    </location>
</feature>
<evidence type="ECO:0000313" key="6">
    <source>
        <dbReference type="EMBL" id="AEG17382.1"/>
    </source>
</evidence>
<dbReference type="HOGENOM" id="CLU_016295_0_0_2"/>
<reference evidence="6 7" key="1">
    <citation type="journal article" date="2014" name="Int. J. Syst. Evol. Microbiol.">
        <title>Methanobacterium paludis sp. nov. and a novel strain of Methanobacterium lacus isolated from northern peatlands.</title>
        <authorList>
            <person name="Cadillo-Quiroz H."/>
            <person name="Brauer S.L."/>
            <person name="Goodson N."/>
            <person name="Yavitt J.B."/>
            <person name="Zinder S.H."/>
        </authorList>
    </citation>
    <scope>NUCLEOTIDE SEQUENCE [LARGE SCALE GENOMIC DNA]</scope>
    <source>
        <strain evidence="7">DSM 25820 / JCM 18151 / SWAN1</strain>
    </source>
</reference>
<dbReference type="EMBL" id="CP002772">
    <property type="protein sequence ID" value="AEG17382.1"/>
    <property type="molecule type" value="Genomic_DNA"/>
</dbReference>